<proteinExistence type="predicted"/>
<dbReference type="RefSeq" id="WP_204728929.1">
    <property type="nucleotide sequence ID" value="NZ_JAFBDK010000005.1"/>
</dbReference>
<dbReference type="SUPFAM" id="SSF82171">
    <property type="entry name" value="DPP6 N-terminal domain-like"/>
    <property type="match status" value="1"/>
</dbReference>
<keyword evidence="1" id="KW-0812">Transmembrane</keyword>
<sequence>MSIKHELEKSLPKSLHFTSAEKEAVFERIHKRKKRRFQVFPALAGVLVLIMVAVLIVPELTSNRTAQDMTIEKLVVPDTPYPSLINAIYVDETSELIFPEETGLYSYSESTGKEQLVSLPGTAYNFAATEKWLIWSDPAEGGAVLNVMNRSNQQVTTVEGRYFADLSIKENTLVYQSGGEGFYVMDLNNQEVELLHETIGGSHSKSALKGNQIVIPEENDGVTKIFIYDIQTMERVNEIELPFEIVEYVQWSGEFIYSQGRNEDELPVLLQAQSQTGEVQEIQTPEFDEFAADGNRIALSVAASESDTVMLYELDELKVRPLNTLDHIEERLTRPRFTEEGTLVLNSEGPDFAMYILEP</sequence>
<evidence type="ECO:0000256" key="1">
    <source>
        <dbReference type="SAM" id="Phobius"/>
    </source>
</evidence>
<evidence type="ECO:0000313" key="3">
    <source>
        <dbReference type="Proteomes" id="UP001597561"/>
    </source>
</evidence>
<keyword evidence="3" id="KW-1185">Reference proteome</keyword>
<feature type="transmembrane region" description="Helical" evidence="1">
    <location>
        <begin position="37"/>
        <end position="57"/>
    </location>
</feature>
<name>A0ABW5ZHR9_9BACL</name>
<protein>
    <recommendedName>
        <fullName evidence="4">WD40 repeat domain-containing protein</fullName>
    </recommendedName>
</protein>
<comment type="caution">
    <text evidence="2">The sequence shown here is derived from an EMBL/GenBank/DDBJ whole genome shotgun (WGS) entry which is preliminary data.</text>
</comment>
<evidence type="ECO:0000313" key="2">
    <source>
        <dbReference type="EMBL" id="MFD2912382.1"/>
    </source>
</evidence>
<dbReference type="EMBL" id="JBHUPG010000019">
    <property type="protein sequence ID" value="MFD2912382.1"/>
    <property type="molecule type" value="Genomic_DNA"/>
</dbReference>
<keyword evidence="1" id="KW-0472">Membrane</keyword>
<reference evidence="3" key="1">
    <citation type="journal article" date="2019" name="Int. J. Syst. Evol. Microbiol.">
        <title>The Global Catalogue of Microorganisms (GCM) 10K type strain sequencing project: providing services to taxonomists for standard genome sequencing and annotation.</title>
        <authorList>
            <consortium name="The Broad Institute Genomics Platform"/>
            <consortium name="The Broad Institute Genome Sequencing Center for Infectious Disease"/>
            <person name="Wu L."/>
            <person name="Ma J."/>
        </authorList>
    </citation>
    <scope>NUCLEOTIDE SEQUENCE [LARGE SCALE GENOMIC DNA]</scope>
    <source>
        <strain evidence="3">KCTC 13528</strain>
    </source>
</reference>
<gene>
    <name evidence="2" type="ORF">ACFS5P_10890</name>
</gene>
<organism evidence="2 3">
    <name type="scientific">Jeotgalibacillus terrae</name>
    <dbReference type="NCBI Taxonomy" id="587735"/>
    <lineage>
        <taxon>Bacteria</taxon>
        <taxon>Bacillati</taxon>
        <taxon>Bacillota</taxon>
        <taxon>Bacilli</taxon>
        <taxon>Bacillales</taxon>
        <taxon>Caryophanaceae</taxon>
        <taxon>Jeotgalibacillus</taxon>
    </lineage>
</organism>
<keyword evidence="1" id="KW-1133">Transmembrane helix</keyword>
<evidence type="ECO:0008006" key="4">
    <source>
        <dbReference type="Google" id="ProtNLM"/>
    </source>
</evidence>
<dbReference type="Proteomes" id="UP001597561">
    <property type="component" value="Unassembled WGS sequence"/>
</dbReference>
<accession>A0ABW5ZHR9</accession>